<dbReference type="OrthoDB" id="8161897at2"/>
<gene>
    <name evidence="2" type="ORF">NH26_08475</name>
</gene>
<feature type="transmembrane region" description="Helical" evidence="1">
    <location>
        <begin position="71"/>
        <end position="92"/>
    </location>
</feature>
<reference evidence="2 3" key="1">
    <citation type="journal article" date="2012" name="Int. J. Syst. Evol. Microbiol.">
        <title>Flammeovirga pacifica sp. nov., isolated from deep-sea sediment.</title>
        <authorList>
            <person name="Xu H."/>
            <person name="Fu Y."/>
            <person name="Yang N."/>
            <person name="Ding Z."/>
            <person name="Lai Q."/>
            <person name="Zeng R."/>
        </authorList>
    </citation>
    <scope>NUCLEOTIDE SEQUENCE [LARGE SCALE GENOMIC DNA]</scope>
    <source>
        <strain evidence="3">DSM 24597 / LMG 26175 / WPAGA1</strain>
    </source>
</reference>
<accession>A0A1S1YZT2</accession>
<dbReference type="EMBL" id="JRYR02000001">
    <property type="protein sequence ID" value="OHX66385.1"/>
    <property type="molecule type" value="Genomic_DNA"/>
</dbReference>
<sequence length="133" mass="14770">MEKYKKILVLILKITIAIILVQTLRFKFTAHPDSVYIFTQVGMEPFGRIGIGTLELIASILILIPRTSWIGNLLTLGIIGGAILMHLTILGIEVNGDNGSLFFLAVLTEVLSILLLGLEKDKYPYINKYIIAQ</sequence>
<dbReference type="Proteomes" id="UP000179797">
    <property type="component" value="Unassembled WGS sequence"/>
</dbReference>
<comment type="caution">
    <text evidence="2">The sequence shown here is derived from an EMBL/GenBank/DDBJ whole genome shotgun (WGS) entry which is preliminary data.</text>
</comment>
<evidence type="ECO:0000313" key="3">
    <source>
        <dbReference type="Proteomes" id="UP000179797"/>
    </source>
</evidence>
<keyword evidence="1" id="KW-0472">Membrane</keyword>
<dbReference type="RefSeq" id="WP_044224781.1">
    <property type="nucleotide sequence ID" value="NZ_JRYR02000001.1"/>
</dbReference>
<organism evidence="2 3">
    <name type="scientific">Flammeovirga pacifica</name>
    <dbReference type="NCBI Taxonomy" id="915059"/>
    <lineage>
        <taxon>Bacteria</taxon>
        <taxon>Pseudomonadati</taxon>
        <taxon>Bacteroidota</taxon>
        <taxon>Cytophagia</taxon>
        <taxon>Cytophagales</taxon>
        <taxon>Flammeovirgaceae</taxon>
        <taxon>Flammeovirga</taxon>
    </lineage>
</organism>
<protein>
    <submittedName>
        <fullName evidence="2">DoxX family protein</fullName>
    </submittedName>
</protein>
<feature type="transmembrane region" description="Helical" evidence="1">
    <location>
        <begin position="46"/>
        <end position="64"/>
    </location>
</feature>
<keyword evidence="1" id="KW-1133">Transmembrane helix</keyword>
<feature type="transmembrane region" description="Helical" evidence="1">
    <location>
        <begin position="7"/>
        <end position="26"/>
    </location>
</feature>
<proteinExistence type="predicted"/>
<keyword evidence="1" id="KW-0812">Transmembrane</keyword>
<dbReference type="STRING" id="915059.NH26_08475"/>
<evidence type="ECO:0000256" key="1">
    <source>
        <dbReference type="SAM" id="Phobius"/>
    </source>
</evidence>
<feature type="transmembrane region" description="Helical" evidence="1">
    <location>
        <begin position="98"/>
        <end position="118"/>
    </location>
</feature>
<keyword evidence="3" id="KW-1185">Reference proteome</keyword>
<evidence type="ECO:0000313" key="2">
    <source>
        <dbReference type="EMBL" id="OHX66385.1"/>
    </source>
</evidence>
<dbReference type="AlphaFoldDB" id="A0A1S1YZT2"/>
<name>A0A1S1YZT2_FLAPC</name>